<feature type="compositionally biased region" description="Polar residues" evidence="1">
    <location>
        <begin position="1324"/>
        <end position="1333"/>
    </location>
</feature>
<accession>A0AAW0QU14</accession>
<dbReference type="CDD" id="cd19481">
    <property type="entry name" value="RecA-like_protease"/>
    <property type="match status" value="1"/>
</dbReference>
<dbReference type="PANTHER" id="PTHR46411">
    <property type="entry name" value="FAMILY ATPASE, PUTATIVE-RELATED"/>
    <property type="match status" value="1"/>
</dbReference>
<feature type="compositionally biased region" description="Basic and acidic residues" evidence="1">
    <location>
        <begin position="28"/>
        <end position="61"/>
    </location>
</feature>
<feature type="region of interest" description="Disordered" evidence="1">
    <location>
        <begin position="380"/>
        <end position="460"/>
    </location>
</feature>
<dbReference type="SUPFAM" id="SSF52540">
    <property type="entry name" value="P-loop containing nucleoside triphosphate hydrolases"/>
    <property type="match status" value="1"/>
</dbReference>
<dbReference type="Pfam" id="PF22942">
    <property type="entry name" value="DUF7025"/>
    <property type="match status" value="1"/>
</dbReference>
<dbReference type="Pfam" id="PF23232">
    <property type="entry name" value="AAA_lid_13"/>
    <property type="match status" value="1"/>
</dbReference>
<gene>
    <name evidence="3" type="ORF">PG999_007528</name>
</gene>
<feature type="region of interest" description="Disordered" evidence="1">
    <location>
        <begin position="210"/>
        <end position="251"/>
    </location>
</feature>
<organism evidence="3 4">
    <name type="scientific">Apiospora kogelbergensis</name>
    <dbReference type="NCBI Taxonomy" id="1337665"/>
    <lineage>
        <taxon>Eukaryota</taxon>
        <taxon>Fungi</taxon>
        <taxon>Dikarya</taxon>
        <taxon>Ascomycota</taxon>
        <taxon>Pezizomycotina</taxon>
        <taxon>Sordariomycetes</taxon>
        <taxon>Xylariomycetidae</taxon>
        <taxon>Amphisphaeriales</taxon>
        <taxon>Apiosporaceae</taxon>
        <taxon>Apiospora</taxon>
    </lineage>
</organism>
<dbReference type="InterPro" id="IPR003959">
    <property type="entry name" value="ATPase_AAA_core"/>
</dbReference>
<sequence>MCPERPEANAARAPMVYSGDPGTFQTHVDGDTVPEDKAHMISEHHGGDIGNQTDDKAKVNEDSAEGPSTVKPSADFPKLSPDMERYMRMEQVLFKHRKEWESNNSPHLLSHCIPRHSANYRGGKGTGFGYMGPWNHDWEYWTEPEYKRPNPFELANEFGVFPYPPKVEEKDVFDLTIDYGAARSRMRKNFEWDLDRLFLMEEVAIRNRKQEEDARKRANLEKLGKPSTTRSKGDQTGADCTEPNSKAGPALSPNYIQWDTFRLLTNVKEIEAHVIDVLVGDPIVEDDEVCSTMFTKQIRRFGKPQNSVPGNTNTPSQAPLPERIRIHSSLLRKILSGMLSATPFSFGELSSFVVIRPYKSLFYCYEGIKSMIEKLEERFSENQKPVSLTEADAVPLDETVDGESGQNDSNARLSATKDGSKHGPTVAGLQPRKEGKELPTGEDMNLEKNTIPEDPNDPVNSQKALQHLKVLRDFIDSEIVAKATYLQKTECKKVFFADLWYLFRPGDEIIGRDGKQAYRVIHVSSLRHRKTQPWDNWRWYNSQNSEDRGTQEQNAPFSITCVYIDFDGSSIGPVSKTINFKQFDGKMDITSLEVYPVQLHHFKKTEISDNDWRELQSLVPEKRYRQYLINRGAKFLSVLAIEPMYYAGPTLGVRDDIESQVVIDFDAAFTADDTNQKETERENQKEESWRPRLEMLIGIPESQDDSGKEFDPACSADCCRLDAVYDDNYVDSKQRSQYINSLLPSSGVRGTQPSIAVCPRLLVDLKNTDSKTGYSISEDELVIMSHRVFGFVLRHRQWAQLDLTYLTGLYAHQQPVQGPAMEDGTLEGGESRTAFDNLVLEENQKPMIQALVAQHFRDKEHKASQTSQVDIIKGKGKGLILLLHGAPGVGKTSTAEGVAELFSRPLFQITCGDLGTTAKEVEKSLDLNFSLANRWDCILLLDEADVFLAQRNKEDFQRNGLVAVFLRVLEYYAGVLFLTTNRVGDFDEAFTSRIHISLYYPELDCEKIIKVFEINIRMIKERFRYKERKIAIDDIRPFAEAHFNASKEGRWWNGRQIRNACQTALALAEFEAQGSSHMAIINPDALVHLRLSHFETVQKAYRDFDEYLSNIYGTSTETRAQEGKIRAILKMIDESPNGAATGGGFARSRKEAFRNAARAKVEPPQQPVTPMTQPAVPQPQTTSPAQPALPHMYAAGAPQYPYPGLSPQGYLYNPIYPQYAQQPIGMQPVQQQQPQQQQQQQQQQAAQYQPIQFMPQQPQMNQPQTLMPQSTYTIGNNVSSTLSSVAPNPEGNSGNAQQSRTLPDMSMSPPVPQQHLAQPLNYPAGSQYTYQPQSGSSTGGGGPPPLPGSSGATGSVYPAGPPPGHGFPPQ</sequence>
<feature type="compositionally biased region" description="Basic and acidic residues" evidence="1">
    <location>
        <begin position="210"/>
        <end position="224"/>
    </location>
</feature>
<proteinExistence type="predicted"/>
<protein>
    <submittedName>
        <fullName evidence="3">ATPase family AAA domain-containing protein 3B</fullName>
    </submittedName>
</protein>
<dbReference type="Proteomes" id="UP001392437">
    <property type="component" value="Unassembled WGS sequence"/>
</dbReference>
<evidence type="ECO:0000313" key="3">
    <source>
        <dbReference type="EMBL" id="KAK8109391.1"/>
    </source>
</evidence>
<dbReference type="EMBL" id="JAQQWP010000007">
    <property type="protein sequence ID" value="KAK8109391.1"/>
    <property type="molecule type" value="Genomic_DNA"/>
</dbReference>
<dbReference type="GO" id="GO:0005524">
    <property type="term" value="F:ATP binding"/>
    <property type="evidence" value="ECO:0007669"/>
    <property type="project" value="InterPro"/>
</dbReference>
<evidence type="ECO:0000313" key="4">
    <source>
        <dbReference type="Proteomes" id="UP001392437"/>
    </source>
</evidence>
<evidence type="ECO:0000256" key="1">
    <source>
        <dbReference type="SAM" id="MobiDB-lite"/>
    </source>
</evidence>
<dbReference type="Gene3D" id="3.40.50.300">
    <property type="entry name" value="P-loop containing nucleotide triphosphate hydrolases"/>
    <property type="match status" value="1"/>
</dbReference>
<evidence type="ECO:0000259" key="2">
    <source>
        <dbReference type="SMART" id="SM00382"/>
    </source>
</evidence>
<comment type="caution">
    <text evidence="3">The sequence shown here is derived from an EMBL/GenBank/DDBJ whole genome shotgun (WGS) entry which is preliminary data.</text>
</comment>
<dbReference type="InterPro" id="IPR027417">
    <property type="entry name" value="P-loop_NTPase"/>
</dbReference>
<feature type="compositionally biased region" description="Low complexity" evidence="1">
    <location>
        <begin position="1226"/>
        <end position="1269"/>
    </location>
</feature>
<dbReference type="PANTHER" id="PTHR46411:SF2">
    <property type="entry name" value="AAA+ ATPASE DOMAIN-CONTAINING PROTEIN"/>
    <property type="match status" value="1"/>
</dbReference>
<keyword evidence="4" id="KW-1185">Reference proteome</keyword>
<dbReference type="Pfam" id="PF00004">
    <property type="entry name" value="AAA"/>
    <property type="match status" value="1"/>
</dbReference>
<feature type="region of interest" description="Disordered" evidence="1">
    <location>
        <begin position="1159"/>
        <end position="1189"/>
    </location>
</feature>
<dbReference type="InterPro" id="IPR003593">
    <property type="entry name" value="AAA+_ATPase"/>
</dbReference>
<name>A0AAW0QU14_9PEZI</name>
<dbReference type="SMART" id="SM00382">
    <property type="entry name" value="AAA"/>
    <property type="match status" value="1"/>
</dbReference>
<dbReference type="InterPro" id="IPR056599">
    <property type="entry name" value="AAA_lid_fung"/>
</dbReference>
<dbReference type="GO" id="GO:0016887">
    <property type="term" value="F:ATP hydrolysis activity"/>
    <property type="evidence" value="ECO:0007669"/>
    <property type="project" value="InterPro"/>
</dbReference>
<feature type="region of interest" description="Disordered" evidence="1">
    <location>
        <begin position="1226"/>
        <end position="1370"/>
    </location>
</feature>
<reference evidence="3 4" key="1">
    <citation type="submission" date="2023-01" db="EMBL/GenBank/DDBJ databases">
        <title>Analysis of 21 Apiospora genomes using comparative genomics revels a genus with tremendous synthesis potential of carbohydrate active enzymes and secondary metabolites.</title>
        <authorList>
            <person name="Sorensen T."/>
        </authorList>
    </citation>
    <scope>NUCLEOTIDE SEQUENCE [LARGE SCALE GENOMIC DNA]</scope>
    <source>
        <strain evidence="3 4">CBS 117206</strain>
    </source>
</reference>
<feature type="compositionally biased region" description="Low complexity" evidence="1">
    <location>
        <begin position="1168"/>
        <end position="1189"/>
    </location>
</feature>
<feature type="compositionally biased region" description="Polar residues" evidence="1">
    <location>
        <begin position="1270"/>
        <end position="1301"/>
    </location>
</feature>
<feature type="domain" description="AAA+ ATPase" evidence="2">
    <location>
        <begin position="877"/>
        <end position="1002"/>
    </location>
</feature>
<feature type="region of interest" description="Disordered" evidence="1">
    <location>
        <begin position="1"/>
        <end position="80"/>
    </location>
</feature>
<feature type="compositionally biased region" description="Pro residues" evidence="1">
    <location>
        <begin position="1359"/>
        <end position="1370"/>
    </location>
</feature>
<feature type="compositionally biased region" description="Polar residues" evidence="1">
    <location>
        <begin position="404"/>
        <end position="413"/>
    </location>
</feature>
<dbReference type="InterPro" id="IPR054289">
    <property type="entry name" value="DUF7025"/>
</dbReference>